<keyword evidence="5" id="KW-1185">Reference proteome</keyword>
<dbReference type="PANTHER" id="PTHR33495:SF2">
    <property type="entry name" value="ANTI-SIGMA FACTOR ANTAGONIST TM_1081-RELATED"/>
    <property type="match status" value="1"/>
</dbReference>
<accession>A0A1H6DAX7</accession>
<evidence type="ECO:0000313" key="5">
    <source>
        <dbReference type="Proteomes" id="UP000236732"/>
    </source>
</evidence>
<name>A0A1H6DAX7_9ACTN</name>
<dbReference type="PANTHER" id="PTHR33495">
    <property type="entry name" value="ANTI-SIGMA FACTOR ANTAGONIST TM_1081-RELATED-RELATED"/>
    <property type="match status" value="1"/>
</dbReference>
<dbReference type="CDD" id="cd07043">
    <property type="entry name" value="STAS_anti-anti-sigma_factors"/>
    <property type="match status" value="1"/>
</dbReference>
<proteinExistence type="inferred from homology"/>
<evidence type="ECO:0000259" key="3">
    <source>
        <dbReference type="PROSITE" id="PS50801"/>
    </source>
</evidence>
<dbReference type="PROSITE" id="PS50801">
    <property type="entry name" value="STAS"/>
    <property type="match status" value="1"/>
</dbReference>
<organism evidence="4 5">
    <name type="scientific">Nonomuraea solani</name>
    <dbReference type="NCBI Taxonomy" id="1144553"/>
    <lineage>
        <taxon>Bacteria</taxon>
        <taxon>Bacillati</taxon>
        <taxon>Actinomycetota</taxon>
        <taxon>Actinomycetes</taxon>
        <taxon>Streptosporangiales</taxon>
        <taxon>Streptosporangiaceae</taxon>
        <taxon>Nonomuraea</taxon>
    </lineage>
</organism>
<dbReference type="InterPro" id="IPR003658">
    <property type="entry name" value="Anti-sigma_ant"/>
</dbReference>
<reference evidence="4 5" key="1">
    <citation type="submission" date="2016-10" db="EMBL/GenBank/DDBJ databases">
        <authorList>
            <person name="de Groot N.N."/>
        </authorList>
    </citation>
    <scope>NUCLEOTIDE SEQUENCE [LARGE SCALE GENOMIC DNA]</scope>
    <source>
        <strain evidence="4 5">CGMCC 4.7037</strain>
    </source>
</reference>
<gene>
    <name evidence="4" type="ORF">SAMN05444920_10537</name>
</gene>
<dbReference type="Pfam" id="PF13466">
    <property type="entry name" value="STAS_2"/>
    <property type="match status" value="1"/>
</dbReference>
<dbReference type="Proteomes" id="UP000236732">
    <property type="component" value="Unassembled WGS sequence"/>
</dbReference>
<dbReference type="GO" id="GO:0043856">
    <property type="term" value="F:anti-sigma factor antagonist activity"/>
    <property type="evidence" value="ECO:0007669"/>
    <property type="project" value="InterPro"/>
</dbReference>
<dbReference type="Gene3D" id="3.30.750.24">
    <property type="entry name" value="STAS domain"/>
    <property type="match status" value="1"/>
</dbReference>
<dbReference type="NCBIfam" id="TIGR00377">
    <property type="entry name" value="ant_ant_sig"/>
    <property type="match status" value="1"/>
</dbReference>
<feature type="domain" description="STAS" evidence="3">
    <location>
        <begin position="1"/>
        <end position="93"/>
    </location>
</feature>
<evidence type="ECO:0000256" key="2">
    <source>
        <dbReference type="RuleBase" id="RU003749"/>
    </source>
</evidence>
<dbReference type="InterPro" id="IPR036513">
    <property type="entry name" value="STAS_dom_sf"/>
</dbReference>
<dbReference type="SUPFAM" id="SSF52091">
    <property type="entry name" value="SpoIIaa-like"/>
    <property type="match status" value="1"/>
</dbReference>
<dbReference type="EMBL" id="FNVT01000005">
    <property type="protein sequence ID" value="SEG82369.1"/>
    <property type="molecule type" value="Genomic_DNA"/>
</dbReference>
<protein>
    <recommendedName>
        <fullName evidence="2">Anti-sigma factor antagonist</fullName>
    </recommendedName>
</protein>
<sequence length="93" mass="9916">MQLTGDLDVTSTETLHEAIEAVLVGRPSAIEVDMADLRFCDSCGLRALLQAQRRTGGAGAALHLSHVHGPLERVLTITQLDEAFTIDVPPPVS</sequence>
<evidence type="ECO:0000313" key="4">
    <source>
        <dbReference type="EMBL" id="SEG82369.1"/>
    </source>
</evidence>
<dbReference type="InterPro" id="IPR058548">
    <property type="entry name" value="MlaB-like_STAS"/>
</dbReference>
<comment type="similarity">
    <text evidence="1 2">Belongs to the anti-sigma-factor antagonist family.</text>
</comment>
<dbReference type="InterPro" id="IPR002645">
    <property type="entry name" value="STAS_dom"/>
</dbReference>
<dbReference type="AlphaFoldDB" id="A0A1H6DAX7"/>
<evidence type="ECO:0000256" key="1">
    <source>
        <dbReference type="ARBA" id="ARBA00009013"/>
    </source>
</evidence>